<evidence type="ECO:0000259" key="3">
    <source>
        <dbReference type="PROSITE" id="PS50998"/>
    </source>
</evidence>
<dbReference type="PROSITE" id="PS00011">
    <property type="entry name" value="GLA_1"/>
    <property type="match status" value="1"/>
</dbReference>
<feature type="domain" description="Gla" evidence="3">
    <location>
        <begin position="49"/>
        <end position="95"/>
    </location>
</feature>
<dbReference type="Ensembl" id="ENSCABT00000027759.1">
    <property type="protein sequence ID" value="ENSCABP00000025328.1"/>
    <property type="gene ID" value="ENSCABG00000018638.1"/>
</dbReference>
<accession>A0A8C0QM22</accession>
<dbReference type="SUPFAM" id="SSF57630">
    <property type="entry name" value="GLA-domain"/>
    <property type="match status" value="1"/>
</dbReference>
<feature type="signal peptide" evidence="2">
    <location>
        <begin position="1"/>
        <end position="21"/>
    </location>
</feature>
<dbReference type="GO" id="GO:0005615">
    <property type="term" value="C:extracellular space"/>
    <property type="evidence" value="ECO:0007669"/>
    <property type="project" value="TreeGrafter"/>
</dbReference>
<dbReference type="GO" id="GO:0005886">
    <property type="term" value="C:plasma membrane"/>
    <property type="evidence" value="ECO:0007669"/>
    <property type="project" value="TreeGrafter"/>
</dbReference>
<dbReference type="PRINTS" id="PR00001">
    <property type="entry name" value="GLABLOOD"/>
</dbReference>
<dbReference type="PANTHER" id="PTHR24278:SF30">
    <property type="entry name" value="TRANSMEMBRANE GAMMA-CARBOXYGLUTAMIC ACID PROTEIN 2"/>
    <property type="match status" value="1"/>
</dbReference>
<sequence>TCVWPILVLPGLGRIWSACKARSPQRIRRQSVFLGADAAQGFLGRRLLYNHWDFELVTPGNLERECLEEVCNYEEAREVFENDVATAEYWGGTHRAVEGSRGPGRLKRGRGLGCHRGDIPLVDLLGSGVCPHNPPVVPLQRPCALNRRAPDLPPWRPQAAGPLGCLYEEALEASGVHDPPPALPGGGHSLSVCPSGGGAGSQDSWFIPLAV</sequence>
<dbReference type="AlphaFoldDB" id="A0A8C0QM22"/>
<protein>
    <recommendedName>
        <fullName evidence="3">Gla domain-containing protein</fullName>
    </recommendedName>
</protein>
<dbReference type="GeneTree" id="ENSGT00940000158268"/>
<keyword evidence="2" id="KW-0732">Signal</keyword>
<organism evidence="4 5">
    <name type="scientific">Chelonoidis abingdonii</name>
    <name type="common">Abingdon island giant tortoise</name>
    <name type="synonym">Testudo abingdonii</name>
    <dbReference type="NCBI Taxonomy" id="106734"/>
    <lineage>
        <taxon>Eukaryota</taxon>
        <taxon>Metazoa</taxon>
        <taxon>Chordata</taxon>
        <taxon>Craniata</taxon>
        <taxon>Vertebrata</taxon>
        <taxon>Euteleostomi</taxon>
        <taxon>Archelosauria</taxon>
        <taxon>Testudinata</taxon>
        <taxon>Testudines</taxon>
        <taxon>Cryptodira</taxon>
        <taxon>Durocryptodira</taxon>
        <taxon>Testudinoidea</taxon>
        <taxon>Testudinidae</taxon>
        <taxon>Chelonoidis</taxon>
    </lineage>
</organism>
<proteinExistence type="predicted"/>
<dbReference type="InterPro" id="IPR035972">
    <property type="entry name" value="GLA-like_dom_SF"/>
</dbReference>
<dbReference type="InterPro" id="IPR050442">
    <property type="entry name" value="Peptidase_S1_coag_factors"/>
</dbReference>
<dbReference type="Gene3D" id="4.10.740.10">
    <property type="entry name" value="Coagulation Factor IX"/>
    <property type="match status" value="1"/>
</dbReference>
<feature type="chain" id="PRO_5034251703" description="Gla domain-containing protein" evidence="2">
    <location>
        <begin position="22"/>
        <end position="211"/>
    </location>
</feature>
<evidence type="ECO:0000313" key="4">
    <source>
        <dbReference type="Ensembl" id="ENSCABP00000025328.1"/>
    </source>
</evidence>
<dbReference type="FunFam" id="4.10.740.10:FF:000001">
    <property type="entry name" value="vitamin K-dependent protein S"/>
    <property type="match status" value="1"/>
</dbReference>
<evidence type="ECO:0000256" key="2">
    <source>
        <dbReference type="SAM" id="SignalP"/>
    </source>
</evidence>
<dbReference type="InterPro" id="IPR017857">
    <property type="entry name" value="Coagulation_fac-like_Gla_dom"/>
</dbReference>
<evidence type="ECO:0000256" key="1">
    <source>
        <dbReference type="ARBA" id="ARBA00023157"/>
    </source>
</evidence>
<evidence type="ECO:0000313" key="5">
    <source>
        <dbReference type="Proteomes" id="UP000694404"/>
    </source>
</evidence>
<dbReference type="Proteomes" id="UP000694404">
    <property type="component" value="Unplaced"/>
</dbReference>
<dbReference type="PANTHER" id="PTHR24278">
    <property type="entry name" value="COAGULATION FACTOR"/>
    <property type="match status" value="1"/>
</dbReference>
<reference evidence="4" key="2">
    <citation type="submission" date="2025-09" db="UniProtKB">
        <authorList>
            <consortium name="Ensembl"/>
        </authorList>
    </citation>
    <scope>IDENTIFICATION</scope>
</reference>
<keyword evidence="5" id="KW-1185">Reference proteome</keyword>
<dbReference type="SMART" id="SM00069">
    <property type="entry name" value="GLA"/>
    <property type="match status" value="1"/>
</dbReference>
<dbReference type="GO" id="GO:0005509">
    <property type="term" value="F:calcium ion binding"/>
    <property type="evidence" value="ECO:0007669"/>
    <property type="project" value="InterPro"/>
</dbReference>
<keyword evidence="1" id="KW-1015">Disulfide bond</keyword>
<dbReference type="OMA" id="WSACKAR"/>
<name>A0A8C0QM22_CHEAB</name>
<reference evidence="4" key="1">
    <citation type="submission" date="2025-08" db="UniProtKB">
        <authorList>
            <consortium name="Ensembl"/>
        </authorList>
    </citation>
    <scope>IDENTIFICATION</scope>
</reference>
<dbReference type="Pfam" id="PF00594">
    <property type="entry name" value="Gla"/>
    <property type="match status" value="1"/>
</dbReference>
<dbReference type="InterPro" id="IPR000294">
    <property type="entry name" value="GLA_domain"/>
</dbReference>
<dbReference type="PROSITE" id="PS50998">
    <property type="entry name" value="GLA_2"/>
    <property type="match status" value="1"/>
</dbReference>